<feature type="compositionally biased region" description="Basic and acidic residues" evidence="1">
    <location>
        <begin position="17"/>
        <end position="27"/>
    </location>
</feature>
<dbReference type="Pfam" id="PF13482">
    <property type="entry name" value="RNase_H_2"/>
    <property type="match status" value="1"/>
</dbReference>
<evidence type="ECO:0000313" key="3">
    <source>
        <dbReference type="EMBL" id="MDR6224688.1"/>
    </source>
</evidence>
<dbReference type="PANTHER" id="PTHR38462:SF1">
    <property type="entry name" value="YPRB RIBONUCLEASE H-LIKE DOMAIN-CONTAINING PROTEIN"/>
    <property type="match status" value="1"/>
</dbReference>
<keyword evidence="4" id="KW-1185">Reference proteome</keyword>
<dbReference type="Proteomes" id="UP001185012">
    <property type="component" value="Unassembled WGS sequence"/>
</dbReference>
<evidence type="ECO:0000256" key="1">
    <source>
        <dbReference type="SAM" id="MobiDB-lite"/>
    </source>
</evidence>
<dbReference type="InterPro" id="IPR038720">
    <property type="entry name" value="YprB_RNase_H-like_dom"/>
</dbReference>
<protein>
    <submittedName>
        <fullName evidence="3">Uncharacterized protein YprB with RNaseH-like and TPR domain</fullName>
    </submittedName>
</protein>
<dbReference type="SUPFAM" id="SSF53098">
    <property type="entry name" value="Ribonuclease H-like"/>
    <property type="match status" value="1"/>
</dbReference>
<sequence>MTSLQDRLKRHRLGSPNEREETADKTTPKPHVTKPILPSGMVEKRNEWGMYGLRRRVFSLDYAVGSYTLDRMARLRLKYIGSIAGESVGEVNVEHFLFFDTETTGLGTGAGNMIFLFGVGYFHESTFIVDQYFLPHVGHEPALLNDFLSFLRKFAILVSYNGKGFDWVQLETRRTLNRLDGGLAPVHCDLLFPSRRLWSRSLPSCRMQDVEAACLGYRRKGDLPGSLAPAHYLEYLRTGNPAAVEGVFRHNEQDILSLPCLLAHIHELLDGEAAPGNRETELSLARWWLRSGEEKRALQQYMNLLDDRSALLILRREAYREASRLHRRARRWSEAERLWQGWMKEDEWNPEPCIEWAKYCEHRSGEWRRAHVLTLEAMERFQKKKRLGRARPAEWEDLKKRESRLAAKGEGRLF</sequence>
<dbReference type="InterPro" id="IPR012337">
    <property type="entry name" value="RNaseH-like_sf"/>
</dbReference>
<organism evidence="3 4">
    <name type="scientific">Desmospora profundinema</name>
    <dbReference type="NCBI Taxonomy" id="1571184"/>
    <lineage>
        <taxon>Bacteria</taxon>
        <taxon>Bacillati</taxon>
        <taxon>Bacillota</taxon>
        <taxon>Bacilli</taxon>
        <taxon>Bacillales</taxon>
        <taxon>Thermoactinomycetaceae</taxon>
        <taxon>Desmospora</taxon>
    </lineage>
</organism>
<dbReference type="EMBL" id="JAVDQG010000001">
    <property type="protein sequence ID" value="MDR6224688.1"/>
    <property type="molecule type" value="Genomic_DNA"/>
</dbReference>
<dbReference type="InterPro" id="IPR036397">
    <property type="entry name" value="RNaseH_sf"/>
</dbReference>
<feature type="region of interest" description="Disordered" evidence="1">
    <location>
        <begin position="1"/>
        <end position="35"/>
    </location>
</feature>
<comment type="caution">
    <text evidence="3">The sequence shown here is derived from an EMBL/GenBank/DDBJ whole genome shotgun (WGS) entry which is preliminary data.</text>
</comment>
<dbReference type="PANTHER" id="PTHR38462">
    <property type="entry name" value="EXONUCLEASE-LIKE PROTEIN"/>
    <property type="match status" value="1"/>
</dbReference>
<feature type="domain" description="YprB ribonuclease H-like" evidence="2">
    <location>
        <begin position="97"/>
        <end position="264"/>
    </location>
</feature>
<evidence type="ECO:0000259" key="2">
    <source>
        <dbReference type="Pfam" id="PF13482"/>
    </source>
</evidence>
<dbReference type="Gene3D" id="3.30.420.10">
    <property type="entry name" value="Ribonuclease H-like superfamily/Ribonuclease H"/>
    <property type="match status" value="1"/>
</dbReference>
<evidence type="ECO:0000313" key="4">
    <source>
        <dbReference type="Proteomes" id="UP001185012"/>
    </source>
</evidence>
<gene>
    <name evidence="3" type="ORF">JOE21_000676</name>
</gene>
<reference evidence="3 4" key="1">
    <citation type="submission" date="2023-07" db="EMBL/GenBank/DDBJ databases">
        <title>Genomic Encyclopedia of Type Strains, Phase IV (KMG-IV): sequencing the most valuable type-strain genomes for metagenomic binning, comparative biology and taxonomic classification.</title>
        <authorList>
            <person name="Goeker M."/>
        </authorList>
    </citation>
    <scope>NUCLEOTIDE SEQUENCE [LARGE SCALE GENOMIC DNA]</scope>
    <source>
        <strain evidence="3 4">DSM 45903</strain>
    </source>
</reference>
<accession>A0ABU1IJY2</accession>
<dbReference type="RefSeq" id="WP_309862220.1">
    <property type="nucleotide sequence ID" value="NZ_JAVDQG010000001.1"/>
</dbReference>
<name>A0ABU1IJY2_9BACL</name>
<proteinExistence type="predicted"/>